<protein>
    <submittedName>
        <fullName evidence="2">Type IV secretion system protein TraC</fullName>
    </submittedName>
</protein>
<feature type="domain" description="TraG P-loop" evidence="1">
    <location>
        <begin position="593"/>
        <end position="726"/>
    </location>
</feature>
<gene>
    <name evidence="2" type="primary">traC</name>
    <name evidence="2" type="ORF">D6851_15705</name>
</gene>
<dbReference type="OrthoDB" id="7167455at2"/>
<dbReference type="PANTHER" id="PTHR38467">
    <property type="match status" value="1"/>
</dbReference>
<keyword evidence="3" id="KW-1185">Reference proteome</keyword>
<feature type="domain" description="TraG P-loop" evidence="1">
    <location>
        <begin position="446"/>
        <end position="564"/>
    </location>
</feature>
<dbReference type="NCBIfam" id="TIGR02746">
    <property type="entry name" value="TraC-F-type"/>
    <property type="match status" value="1"/>
</dbReference>
<dbReference type="InterPro" id="IPR025955">
    <property type="entry name" value="TraC/Conjuga_ATPase"/>
</dbReference>
<evidence type="ECO:0000313" key="2">
    <source>
        <dbReference type="EMBL" id="RKF17752.1"/>
    </source>
</evidence>
<dbReference type="SUPFAM" id="SSF52540">
    <property type="entry name" value="P-loop containing nucleoside triphosphate hydrolases"/>
    <property type="match status" value="1"/>
</dbReference>
<dbReference type="PANTHER" id="PTHR38467:SF1">
    <property type="entry name" value="CONJUGATIVE TRANSFER: ASSEMBLY"/>
    <property type="match status" value="1"/>
</dbReference>
<dbReference type="InterPro" id="IPR027417">
    <property type="entry name" value="P-loop_NTPase"/>
</dbReference>
<dbReference type="InterPro" id="IPR053155">
    <property type="entry name" value="F-pilin_assembly_TraC"/>
</dbReference>
<evidence type="ECO:0000313" key="3">
    <source>
        <dbReference type="Proteomes" id="UP000284395"/>
    </source>
</evidence>
<comment type="caution">
    <text evidence="2">The sequence shown here is derived from an EMBL/GenBank/DDBJ whole genome shotgun (WGS) entry which is preliminary data.</text>
</comment>
<evidence type="ECO:0000259" key="1">
    <source>
        <dbReference type="Pfam" id="PF19044"/>
    </source>
</evidence>
<organism evidence="2 3">
    <name type="scientific">Altericroceibacterium spongiae</name>
    <dbReference type="NCBI Taxonomy" id="2320269"/>
    <lineage>
        <taxon>Bacteria</taxon>
        <taxon>Pseudomonadati</taxon>
        <taxon>Pseudomonadota</taxon>
        <taxon>Alphaproteobacteria</taxon>
        <taxon>Sphingomonadales</taxon>
        <taxon>Erythrobacteraceae</taxon>
        <taxon>Altericroceibacterium</taxon>
    </lineage>
</organism>
<name>A0A420EAS9_9SPHN</name>
<accession>A0A420EAS9</accession>
<dbReference type="CDD" id="cd01127">
    <property type="entry name" value="TrwB_TraG_TraD_VirD4"/>
    <property type="match status" value="1"/>
</dbReference>
<dbReference type="AlphaFoldDB" id="A0A420EAS9"/>
<dbReference type="InterPro" id="IPR014117">
    <property type="entry name" value="TraC-F-type"/>
</dbReference>
<dbReference type="Gene3D" id="3.40.50.300">
    <property type="entry name" value="P-loop containing nucleotide triphosphate hydrolases"/>
    <property type="match status" value="1"/>
</dbReference>
<dbReference type="Pfam" id="PF19044">
    <property type="entry name" value="P-loop_TraG"/>
    <property type="match status" value="2"/>
</dbReference>
<dbReference type="Gene3D" id="1.10.8.730">
    <property type="match status" value="1"/>
</dbReference>
<proteinExistence type="predicted"/>
<dbReference type="InterPro" id="IPR043964">
    <property type="entry name" value="P-loop_TraG"/>
</dbReference>
<sequence>MDAAMLSKFLPYQNFDSEKKIFENRKSRGFVVELAPLVGADERVGEILNTIFTDVLMPGACFAIHNYASPRISEKLQGWALPRVQRGGVFAKLSKYRIEKLTRGAWDSLASDGPFNLRRFEVVIDVSIANDSSLKLDDLLTMRESLIAAFDAINVPTRIWTPVELIRFFDEIMCPSTGAGDDVVSYNRFDPIQAQCIRHDVVTHVDKHRLVVEAPSLRATGEQISGVPDFRDYVPDKFDIRTLAPRNFPDVWAPWDGQKTIGDIFNSKLRLPCPTLQSLSGQVQSSEESQGKAGYKGMRTTSLSDGKSARFLPNLKKQSAEWQYASERIETGEKLVRAYYSVSVISPYNAGEKNARAVKAMFKACGWDLIDQTYIQLAGFMNHFPLLMADGFSSDLDRFSRKKTFLSSSVAALAPFHGEYVGGDVPHVLLIGRRGQPQFFSPFQNNAGNHNCSIIGKSGSGKSVLLQDFAASFAGAGAKTIIIDDGRSFEHMCKAVGGTFTEFKLSSGISVNPFRMIDAEIAERDSDYLVDCLAMLKSIVAQMARNESKLSETERGLIDRAVGAVWERCRVSGTIDDIIHELNELENPVASDLATAMLPFSSDGTFGQFFVGENNLDLAADLTVFELSDLASREELRSVVLTSVMFHASQIMRRMDRSIPKILMIDEAWQLLKGGEMAQFIETYARTCRKYGGALVTATQSINDFYKSEGSLAALENSDWTINLMQKPETISGFKKSDRFEMDHYTESLLRSLKRNGVDYSDVLVTGPDTQFVGRLVLDPFSATLYSSSPDVFAKIERLVHTGLAMPDAIEAVAFGQASIVEEKAA</sequence>
<reference evidence="2 3" key="1">
    <citation type="submission" date="2018-09" db="EMBL/GenBank/DDBJ databases">
        <title>Altererythrobacter spongiae sp. nov., isolated from a marine sponge.</title>
        <authorList>
            <person name="Zhuang L."/>
            <person name="Luo L."/>
        </authorList>
    </citation>
    <scope>NUCLEOTIDE SEQUENCE [LARGE SCALE GENOMIC DNA]</scope>
    <source>
        <strain evidence="2 3">HN-Y73</strain>
    </source>
</reference>
<dbReference type="Proteomes" id="UP000284395">
    <property type="component" value="Unassembled WGS sequence"/>
</dbReference>
<dbReference type="Pfam" id="PF11130">
    <property type="entry name" value="TraC_F_IV"/>
    <property type="match status" value="1"/>
</dbReference>
<dbReference type="EMBL" id="RAPF01000012">
    <property type="protein sequence ID" value="RKF17752.1"/>
    <property type="molecule type" value="Genomic_DNA"/>
</dbReference>